<accession>A0A2K9VCS0</accession>
<dbReference type="KEGG" id="vg:54988545"/>
<dbReference type="RefSeq" id="YP_009798100.1">
    <property type="nucleotide sequence ID" value="NC_047924.1"/>
</dbReference>
<evidence type="ECO:0000313" key="1">
    <source>
        <dbReference type="EMBL" id="AUV59996.1"/>
    </source>
</evidence>
<evidence type="ECO:0000313" key="2">
    <source>
        <dbReference type="Proteomes" id="UP000241463"/>
    </source>
</evidence>
<protein>
    <submittedName>
        <fullName evidence="1">Uncharacterized protein</fullName>
    </submittedName>
</protein>
<keyword evidence="2" id="KW-1185">Reference proteome</keyword>
<dbReference type="EMBL" id="MG765277">
    <property type="protein sequence ID" value="AUV59996.1"/>
    <property type="molecule type" value="Genomic_DNA"/>
</dbReference>
<dbReference type="Proteomes" id="UP000241463">
    <property type="component" value="Segment"/>
</dbReference>
<organism evidence="1 2">
    <name type="scientific">Lactobacillus phage Bacchae</name>
    <dbReference type="NCBI Taxonomy" id="2079429"/>
    <lineage>
        <taxon>Viruses</taxon>
        <taxon>Duplodnaviria</taxon>
        <taxon>Heunggongvirae</taxon>
        <taxon>Uroviricota</taxon>
        <taxon>Caudoviricetes</taxon>
        <taxon>Herelleviridae</taxon>
        <taxon>Harbinvirus</taxon>
        <taxon>Harbinvirus bacchae</taxon>
    </lineage>
</organism>
<sequence length="150" mass="17611">MVSFYYRKRKKDFNMSYSEAMAKHYQDKRKDTNTNYQLEDATTYLFKKGVTVYSKIKLDSNIFGRVKEIIRKNDNDCDYFIDSPIYSDEFMKERNKEIASAETVDELVAYLDDLDESIKVVRAGDYVEKGLGLEQQVASDGIHLKTYLYI</sequence>
<proteinExistence type="predicted"/>
<name>A0A2K9VCS0_9CAUD</name>
<dbReference type="GeneID" id="54988545"/>
<reference evidence="1 2" key="1">
    <citation type="submission" date="2018-01" db="EMBL/GenBank/DDBJ databases">
        <title>Lactobacillus phages that infect wine-derived L. plantarum strains.</title>
        <authorList>
            <person name="Kyrkou I."/>
            <person name="Hestbjerg Hansen L."/>
        </authorList>
    </citation>
    <scope>NUCLEOTIDE SEQUENCE [LARGE SCALE GENOMIC DNA]</scope>
</reference>